<organism evidence="2 3">
    <name type="scientific">Robinsoniella peoriensis</name>
    <dbReference type="NCBI Taxonomy" id="180332"/>
    <lineage>
        <taxon>Bacteria</taxon>
        <taxon>Bacillati</taxon>
        <taxon>Bacillota</taxon>
        <taxon>Clostridia</taxon>
        <taxon>Lachnospirales</taxon>
        <taxon>Lachnospiraceae</taxon>
        <taxon>Robinsoniella</taxon>
    </lineage>
</organism>
<evidence type="ECO:0000313" key="3">
    <source>
        <dbReference type="Proteomes" id="UP000306509"/>
    </source>
</evidence>
<keyword evidence="1" id="KW-0732">Signal</keyword>
<reference evidence="2 3" key="1">
    <citation type="journal article" date="2019" name="Anaerobe">
        <title>Detection of Robinsoniella peoriensis in multiple bone samples of a trauma patient.</title>
        <authorList>
            <person name="Schrottner P."/>
            <person name="Hartwich K."/>
            <person name="Bunk B."/>
            <person name="Schober I."/>
            <person name="Helbig S."/>
            <person name="Rudolph W.W."/>
            <person name="Gunzer F."/>
        </authorList>
    </citation>
    <scope>NUCLEOTIDE SEQUENCE [LARGE SCALE GENOMIC DNA]</scope>
    <source>
        <strain evidence="2 3">DSM 106044</strain>
    </source>
</reference>
<dbReference type="EMBL" id="QGQD01000002">
    <property type="protein sequence ID" value="TLD02956.1"/>
    <property type="molecule type" value="Genomic_DNA"/>
</dbReference>
<gene>
    <name evidence="2" type="ORF">DSM106044_00113</name>
</gene>
<dbReference type="AlphaFoldDB" id="A0A4U8QS32"/>
<proteinExistence type="predicted"/>
<protein>
    <submittedName>
        <fullName evidence="2">Uncharacterized protein</fullName>
    </submittedName>
</protein>
<comment type="caution">
    <text evidence="2">The sequence shown here is derived from an EMBL/GenBank/DDBJ whole genome shotgun (WGS) entry which is preliminary data.</text>
</comment>
<keyword evidence="3" id="KW-1185">Reference proteome</keyword>
<sequence precursor="true">MTKKIKMGKVLSLCVFVFIFNSFSVFASEPELSNYDIVVNCDIDNIPRDIIQDIIEDNPDASEITIYDFQEFPDTVILEDNIPETPSGPVARNAGLWYSYGKVSTTKTTSAEYVHKDEFKFSVAKGQKVTLKQEYKGSLKGSYTGIPISVGNLGVNMEITGKYSKGTTYSGPPESSRYNSRKFNMKFYAVKGSYTQTQKVYQYFDAKLLSTSTTKKTGIYVKPTRYASYSVDSTVR</sequence>
<accession>A0A4U8QS32</accession>
<feature type="signal peptide" evidence="1">
    <location>
        <begin position="1"/>
        <end position="27"/>
    </location>
</feature>
<feature type="chain" id="PRO_5020342010" evidence="1">
    <location>
        <begin position="28"/>
        <end position="236"/>
    </location>
</feature>
<evidence type="ECO:0000256" key="1">
    <source>
        <dbReference type="SAM" id="SignalP"/>
    </source>
</evidence>
<name>A0A4U8QS32_9FIRM</name>
<dbReference type="RefSeq" id="WP_138001501.1">
    <property type="nucleotide sequence ID" value="NZ_QGQD01000002.1"/>
</dbReference>
<dbReference type="Proteomes" id="UP000306509">
    <property type="component" value="Unassembled WGS sequence"/>
</dbReference>
<evidence type="ECO:0000313" key="2">
    <source>
        <dbReference type="EMBL" id="TLD02956.1"/>
    </source>
</evidence>